<feature type="region of interest" description="Disordered" evidence="1">
    <location>
        <begin position="1"/>
        <end position="67"/>
    </location>
</feature>
<name>A0A8R7V578_TRIUA</name>
<feature type="compositionally biased region" description="Basic and acidic residues" evidence="1">
    <location>
        <begin position="23"/>
        <end position="41"/>
    </location>
</feature>
<sequence>MLSVCVPERGCGEGLHGVEVGEEERHGEGGGEHDERQEEPAVARQGEGDVLPRATARGCRGHRGRTGEGRKNDVVTFFDVCHFVSLPCVSCFDLGVLWFVHIITTFSSD</sequence>
<accession>A0A8R7V578</accession>
<protein>
    <submittedName>
        <fullName evidence="2">Uncharacterized protein</fullName>
    </submittedName>
</protein>
<keyword evidence="3" id="KW-1185">Reference proteome</keyword>
<dbReference type="AlphaFoldDB" id="A0A8R7V578"/>
<proteinExistence type="predicted"/>
<dbReference type="EnsemblPlants" id="TuG1812G0700003214.01.T01">
    <property type="protein sequence ID" value="TuG1812G0700003214.01.T01.cds400447"/>
    <property type="gene ID" value="TuG1812G0700003214.01"/>
</dbReference>
<reference evidence="2" key="2">
    <citation type="submission" date="2018-03" db="EMBL/GenBank/DDBJ databases">
        <title>The Triticum urartu genome reveals the dynamic nature of wheat genome evolution.</title>
        <authorList>
            <person name="Ling H."/>
            <person name="Ma B."/>
            <person name="Shi X."/>
            <person name="Liu H."/>
            <person name="Dong L."/>
            <person name="Sun H."/>
            <person name="Cao Y."/>
            <person name="Gao Q."/>
            <person name="Zheng S."/>
            <person name="Li Y."/>
            <person name="Yu Y."/>
            <person name="Du H."/>
            <person name="Qi M."/>
            <person name="Li Y."/>
            <person name="Yu H."/>
            <person name="Cui Y."/>
            <person name="Wang N."/>
            <person name="Chen C."/>
            <person name="Wu H."/>
            <person name="Zhao Y."/>
            <person name="Zhang J."/>
            <person name="Li Y."/>
            <person name="Zhou W."/>
            <person name="Zhang B."/>
            <person name="Hu W."/>
            <person name="Eijk M."/>
            <person name="Tang J."/>
            <person name="Witsenboer H."/>
            <person name="Zhao S."/>
            <person name="Li Z."/>
            <person name="Zhang A."/>
            <person name="Wang D."/>
            <person name="Liang C."/>
        </authorList>
    </citation>
    <scope>NUCLEOTIDE SEQUENCE [LARGE SCALE GENOMIC DNA]</scope>
    <source>
        <strain evidence="2">cv. G1812</strain>
    </source>
</reference>
<organism evidence="2 3">
    <name type="scientific">Triticum urartu</name>
    <name type="common">Red wild einkorn</name>
    <name type="synonym">Crithodium urartu</name>
    <dbReference type="NCBI Taxonomy" id="4572"/>
    <lineage>
        <taxon>Eukaryota</taxon>
        <taxon>Viridiplantae</taxon>
        <taxon>Streptophyta</taxon>
        <taxon>Embryophyta</taxon>
        <taxon>Tracheophyta</taxon>
        <taxon>Spermatophyta</taxon>
        <taxon>Magnoliopsida</taxon>
        <taxon>Liliopsida</taxon>
        <taxon>Poales</taxon>
        <taxon>Poaceae</taxon>
        <taxon>BOP clade</taxon>
        <taxon>Pooideae</taxon>
        <taxon>Triticodae</taxon>
        <taxon>Triticeae</taxon>
        <taxon>Triticinae</taxon>
        <taxon>Triticum</taxon>
    </lineage>
</organism>
<evidence type="ECO:0000313" key="3">
    <source>
        <dbReference type="Proteomes" id="UP000015106"/>
    </source>
</evidence>
<dbReference type="Proteomes" id="UP000015106">
    <property type="component" value="Chromosome 7"/>
</dbReference>
<reference evidence="2" key="3">
    <citation type="submission" date="2022-06" db="UniProtKB">
        <authorList>
            <consortium name="EnsemblPlants"/>
        </authorList>
    </citation>
    <scope>IDENTIFICATION</scope>
</reference>
<evidence type="ECO:0000256" key="1">
    <source>
        <dbReference type="SAM" id="MobiDB-lite"/>
    </source>
</evidence>
<dbReference type="Gramene" id="TuG1812G0700003214.01.T01">
    <property type="protein sequence ID" value="TuG1812G0700003214.01.T01.cds400447"/>
    <property type="gene ID" value="TuG1812G0700003214.01"/>
</dbReference>
<reference evidence="3" key="1">
    <citation type="journal article" date="2013" name="Nature">
        <title>Draft genome of the wheat A-genome progenitor Triticum urartu.</title>
        <authorList>
            <person name="Ling H.Q."/>
            <person name="Zhao S."/>
            <person name="Liu D."/>
            <person name="Wang J."/>
            <person name="Sun H."/>
            <person name="Zhang C."/>
            <person name="Fan H."/>
            <person name="Li D."/>
            <person name="Dong L."/>
            <person name="Tao Y."/>
            <person name="Gao C."/>
            <person name="Wu H."/>
            <person name="Li Y."/>
            <person name="Cui Y."/>
            <person name="Guo X."/>
            <person name="Zheng S."/>
            <person name="Wang B."/>
            <person name="Yu K."/>
            <person name="Liang Q."/>
            <person name="Yang W."/>
            <person name="Lou X."/>
            <person name="Chen J."/>
            <person name="Feng M."/>
            <person name="Jian J."/>
            <person name="Zhang X."/>
            <person name="Luo G."/>
            <person name="Jiang Y."/>
            <person name="Liu J."/>
            <person name="Wang Z."/>
            <person name="Sha Y."/>
            <person name="Zhang B."/>
            <person name="Wu H."/>
            <person name="Tang D."/>
            <person name="Shen Q."/>
            <person name="Xue P."/>
            <person name="Zou S."/>
            <person name="Wang X."/>
            <person name="Liu X."/>
            <person name="Wang F."/>
            <person name="Yang Y."/>
            <person name="An X."/>
            <person name="Dong Z."/>
            <person name="Zhang K."/>
            <person name="Zhang X."/>
            <person name="Luo M.C."/>
            <person name="Dvorak J."/>
            <person name="Tong Y."/>
            <person name="Wang J."/>
            <person name="Yang H."/>
            <person name="Li Z."/>
            <person name="Wang D."/>
            <person name="Zhang A."/>
            <person name="Wang J."/>
        </authorList>
    </citation>
    <scope>NUCLEOTIDE SEQUENCE</scope>
    <source>
        <strain evidence="3">cv. G1812</strain>
    </source>
</reference>
<evidence type="ECO:0000313" key="2">
    <source>
        <dbReference type="EnsemblPlants" id="TuG1812G0700003214.01.T01.cds400447"/>
    </source>
</evidence>